<comment type="similarity">
    <text evidence="1">Belongs to the N(4)/N(6)-methyltransferase family.</text>
</comment>
<evidence type="ECO:0000256" key="6">
    <source>
        <dbReference type="ARBA" id="ARBA00047942"/>
    </source>
</evidence>
<accession>A0A1I7GAY0</accession>
<evidence type="ECO:0000256" key="3">
    <source>
        <dbReference type="ARBA" id="ARBA00022603"/>
    </source>
</evidence>
<dbReference type="InterPro" id="IPR002295">
    <property type="entry name" value="N4/N6-MTase_EcoPI_Mod-like"/>
</dbReference>
<evidence type="ECO:0000256" key="2">
    <source>
        <dbReference type="ARBA" id="ARBA00011900"/>
    </source>
</evidence>
<dbReference type="Pfam" id="PF01555">
    <property type="entry name" value="N6_N4_Mtase"/>
    <property type="match status" value="1"/>
</dbReference>
<dbReference type="RefSeq" id="WP_074973826.1">
    <property type="nucleotide sequence ID" value="NZ_FPBZ01000004.1"/>
</dbReference>
<keyword evidence="5" id="KW-0949">S-adenosyl-L-methionine</keyword>
<dbReference type="PANTHER" id="PTHR13370">
    <property type="entry name" value="RNA METHYLASE-RELATED"/>
    <property type="match status" value="1"/>
</dbReference>
<feature type="region of interest" description="Disordered" evidence="7">
    <location>
        <begin position="619"/>
        <end position="638"/>
    </location>
</feature>
<dbReference type="EC" id="2.1.1.72" evidence="2"/>
<sequence length="910" mass="102189">MSNTSAQYQHKQEAVQRPDVGVQDQFSIKKPNRVYSYDSSLDPAMSWDENRERELGEWLLGLVARCAEEGEAAVFQSPRVWHGGGVQVQSLKAAASLLQTLSQPFLNWAGKAERHQLSVPTTPLFVHERHSTKAILDGIKSRKAKGTNLDLFGDPQLDVTDRLDAYEHKGPWQNRMILGDSLQVMNSMLEFEGLGGQVQMVFIDPPYGVKFGSNFQPFVRKRDVNHGPDDEMTREPEMVKAYRDTWELGLHSYLTYLRDRLLMTRELLHESGSVFVQISEENVHHVRSIMDEVFGAQNFISLITFRKKLMPLGAKTLESMADFLVWYAKDENRVKYRQLFRKTTPDPKGRWTGVRTPEGILRRLSSEERADFANIPDDCRIFGTVSQWAPSFSAANVYPLEFEGKTYEPTRGQCWVTSKEKMEKLGQAGRLFVEGDYPRYVVFHDDFAFAKVTSPWDDTAPAQSKMYVVQTNQDVIARCMLMTTDPGDLVLDPTCGSGTTAYVAEQWGRRWITCDTSRVPLALARQRLLTATFPYYDLKEPKLGPAGGFVYARKKNRKGEEVGGLVPRISLKSIANDEPPTPEVMVDRPEKLKGVVRVSGPFVVEATIVPAQTIPALSNTSVGSGDDLESTAGESPATQSDVATHIERMTQVLRQSKTLRLPGNRELVLEQIRRTSDGDVLHAEASDTEGKRIAIVFGPESGAISADMVFEAAREAHFLRFDQLYFFAFAIQSKARELIEERNKDGSPKLRIHCTYVAVTPDVAMSDLLKTTRASEIFSVTGLPDVKLTKLSQVNSAGEALYQIDVKGLDIFNPASMDQESVEGENLPCWMLDTDYDPSGSFYATQVFFPKTSAWDNLKKSLKVDFDESVWSHLAGTTSEPFVPGKRRRLAVKVIDERGNELMRVLEVLA</sequence>
<dbReference type="Gene3D" id="3.40.50.150">
    <property type="entry name" value="Vaccinia Virus protein VP39"/>
    <property type="match status" value="1"/>
</dbReference>
<evidence type="ECO:0000256" key="5">
    <source>
        <dbReference type="ARBA" id="ARBA00022691"/>
    </source>
</evidence>
<dbReference type="PANTHER" id="PTHR13370:SF16">
    <property type="entry name" value="SITE-SPECIFIC DNA-METHYLTRANSFERASE (ADENINE-SPECIFIC)"/>
    <property type="match status" value="1"/>
</dbReference>
<name>A0A1I7GAY0_9PROT</name>
<dbReference type="PROSITE" id="PS00092">
    <property type="entry name" value="N6_MTASE"/>
    <property type="match status" value="1"/>
</dbReference>
<evidence type="ECO:0000259" key="8">
    <source>
        <dbReference type="Pfam" id="PF01555"/>
    </source>
</evidence>
<dbReference type="InterPro" id="IPR002941">
    <property type="entry name" value="DNA_methylase_N4/N6"/>
</dbReference>
<comment type="catalytic activity">
    <reaction evidence="6">
        <text>a 2'-deoxyadenosine in DNA + S-adenosyl-L-methionine = an N(6)-methyl-2'-deoxyadenosine in DNA + S-adenosyl-L-homocysteine + H(+)</text>
        <dbReference type="Rhea" id="RHEA:15197"/>
        <dbReference type="Rhea" id="RHEA-COMP:12418"/>
        <dbReference type="Rhea" id="RHEA-COMP:12419"/>
        <dbReference type="ChEBI" id="CHEBI:15378"/>
        <dbReference type="ChEBI" id="CHEBI:57856"/>
        <dbReference type="ChEBI" id="CHEBI:59789"/>
        <dbReference type="ChEBI" id="CHEBI:90615"/>
        <dbReference type="ChEBI" id="CHEBI:90616"/>
        <dbReference type="EC" id="2.1.1.72"/>
    </reaction>
</comment>
<keyword evidence="4 9" id="KW-0808">Transferase</keyword>
<evidence type="ECO:0000313" key="10">
    <source>
        <dbReference type="Proteomes" id="UP000182649"/>
    </source>
</evidence>
<dbReference type="SUPFAM" id="SSF53335">
    <property type="entry name" value="S-adenosyl-L-methionine-dependent methyltransferases"/>
    <property type="match status" value="1"/>
</dbReference>
<dbReference type="OrthoDB" id="9816288at2"/>
<protein>
    <recommendedName>
        <fullName evidence="2">site-specific DNA-methyltransferase (adenine-specific)</fullName>
        <ecNumber evidence="2">2.1.1.72</ecNumber>
    </recommendedName>
</protein>
<dbReference type="PRINTS" id="PR00506">
    <property type="entry name" value="D21N6MTFRASE"/>
</dbReference>
<dbReference type="GO" id="GO:0008170">
    <property type="term" value="F:N-methyltransferase activity"/>
    <property type="evidence" value="ECO:0007669"/>
    <property type="project" value="InterPro"/>
</dbReference>
<feature type="domain" description="DNA methylase N-4/N-6" evidence="8">
    <location>
        <begin position="198"/>
        <end position="518"/>
    </location>
</feature>
<proteinExistence type="inferred from homology"/>
<dbReference type="GO" id="GO:0003677">
    <property type="term" value="F:DNA binding"/>
    <property type="evidence" value="ECO:0007669"/>
    <property type="project" value="InterPro"/>
</dbReference>
<evidence type="ECO:0000313" key="9">
    <source>
        <dbReference type="EMBL" id="SFU45583.1"/>
    </source>
</evidence>
<keyword evidence="3 9" id="KW-0489">Methyltransferase</keyword>
<dbReference type="GO" id="GO:0032259">
    <property type="term" value="P:methylation"/>
    <property type="evidence" value="ECO:0007669"/>
    <property type="project" value="UniProtKB-KW"/>
</dbReference>
<evidence type="ECO:0000256" key="1">
    <source>
        <dbReference type="ARBA" id="ARBA00006594"/>
    </source>
</evidence>
<gene>
    <name evidence="9" type="ORF">SAMN05216417_10468</name>
</gene>
<dbReference type="Proteomes" id="UP000182649">
    <property type="component" value="Unassembled WGS sequence"/>
</dbReference>
<reference evidence="9 10" key="1">
    <citation type="submission" date="2016-10" db="EMBL/GenBank/DDBJ databases">
        <authorList>
            <person name="de Groot N.N."/>
        </authorList>
    </citation>
    <scope>NUCLEOTIDE SEQUENCE [LARGE SCALE GENOMIC DNA]</scope>
    <source>
        <strain evidence="9 10">Nl14</strain>
    </source>
</reference>
<dbReference type="EMBL" id="FPBZ01000004">
    <property type="protein sequence ID" value="SFU45583.1"/>
    <property type="molecule type" value="Genomic_DNA"/>
</dbReference>
<evidence type="ECO:0000256" key="7">
    <source>
        <dbReference type="SAM" id="MobiDB-lite"/>
    </source>
</evidence>
<organism evidence="9 10">
    <name type="scientific">Nitrosospira multiformis</name>
    <dbReference type="NCBI Taxonomy" id="1231"/>
    <lineage>
        <taxon>Bacteria</taxon>
        <taxon>Pseudomonadati</taxon>
        <taxon>Pseudomonadota</taxon>
        <taxon>Betaproteobacteria</taxon>
        <taxon>Nitrosomonadales</taxon>
        <taxon>Nitrosomonadaceae</taxon>
        <taxon>Nitrosospira</taxon>
    </lineage>
</organism>
<dbReference type="GO" id="GO:0009007">
    <property type="term" value="F:site-specific DNA-methyltransferase (adenine-specific) activity"/>
    <property type="evidence" value="ECO:0007669"/>
    <property type="project" value="UniProtKB-EC"/>
</dbReference>
<dbReference type="AlphaFoldDB" id="A0A1I7GAY0"/>
<dbReference type="GO" id="GO:0005737">
    <property type="term" value="C:cytoplasm"/>
    <property type="evidence" value="ECO:0007669"/>
    <property type="project" value="TreeGrafter"/>
</dbReference>
<dbReference type="InterPro" id="IPR029063">
    <property type="entry name" value="SAM-dependent_MTases_sf"/>
</dbReference>
<dbReference type="InterPro" id="IPR002052">
    <property type="entry name" value="DNA_methylase_N6_adenine_CS"/>
</dbReference>
<evidence type="ECO:0000256" key="4">
    <source>
        <dbReference type="ARBA" id="ARBA00022679"/>
    </source>
</evidence>